<name>A0A8H6KMN4_9PEZI</name>
<reference evidence="3" key="1">
    <citation type="journal article" date="2020" name="Phytopathology">
        <title>Genome Sequence Resources of Colletotrichum truncatum, C. plurivorum, C. musicola, and C. sojae: Four Species Pathogenic to Soybean (Glycine max).</title>
        <authorList>
            <person name="Rogerio F."/>
            <person name="Boufleur T.R."/>
            <person name="Ciampi-Guillardi M."/>
            <person name="Sukno S.A."/>
            <person name="Thon M.R."/>
            <person name="Massola Junior N.S."/>
            <person name="Baroncelli R."/>
        </authorList>
    </citation>
    <scope>NUCLEOTIDE SEQUENCE</scope>
    <source>
        <strain evidence="3">LFN0074</strain>
    </source>
</reference>
<feature type="compositionally biased region" description="Basic and acidic residues" evidence="1">
    <location>
        <begin position="782"/>
        <end position="814"/>
    </location>
</feature>
<dbReference type="PANTHER" id="PTHR46411:SF3">
    <property type="entry name" value="AAA+ ATPASE DOMAIN-CONTAINING PROTEIN"/>
    <property type="match status" value="1"/>
</dbReference>
<sequence length="942" mass="107061">MNRMDDDDGDFAVEVLVAKPNWHADVEAERSRRSNDSDMKQRHEKKSYVWTTQLQLSQGSEEPPEGQILRIRIRSGSILNHIGEFTDFLNLTREEKYDFHRPFRILEDTYEGMKSKLNTMESVQPPQRTSAQEAEPEGTPGASSSSSTYDLECMRTYIGFLEKVVLPIRQKFQNTDKKTRPRVTYEDIPYLFRPGSLAFMPWSGKSSRTLQRSAAQRVWRMATCTPATVPTAIKSHDEPTFTNWGIHCLDYNGDETVPVWTTVSFEHFTGEKDITSLECYPISFHPNHASILKEQRDFGKMFLACMLDGVKHLYYSGWTFVTGLLAEPLEDEKGGLVQYPEYIDSEIVIDFKETLQSYPKWGTEVGREAAVADDSWDYELTSEMNPRVWGVECDRRYGNRLFREDEGRIVTEEFPLYHREATNWMKQDELLNGAFDAHKESWPEDYLALLPRRIFGYVFRERRFARLDVGSIDRRERQTDITLKDIQMDEKRRMMIRSAVAAHFRGKRGPSTNDLDMIRGKGRGLVILLHGAPGVGKTATAEAVAAENRRPLFPITCGDLGFTPAVVDKSLRDIFRYAHLWNCVLLLDEADVFLTQRERGGGNLERNALVGVFLRVLEYYSGILFLTTNRVGAIDEAFQSRIHLSLSYPHLSLQDTVEILKSNLSRLPRQEHAKDKSFLDGYLLVYDDAIINFVTSEYERYSKETGKRRGPWNGRQIRNAVQIAAGLALYEHESVMKGNNALPAPLNAQQFQAVAATTSEFEKYLKLTKSADEDYLAHHRSERAAHYDEPQEEHQGYERRPDAGRHHSAPRDVYRGPPAGPAQHWGDGQRGGPGTPRFPEVDRSPVPPHPDGPGGMYPAASMSSPSPAGRGHQPPREEYTYGRGSEAPQYGSSYGGGPRDTQDYRRDSEPAQRWGSEPPRQPVFQDGAPSGSPMGRGGQYAR</sequence>
<gene>
    <name evidence="3" type="ORF">CMUS01_06213</name>
</gene>
<feature type="compositionally biased region" description="Low complexity" evidence="1">
    <location>
        <begin position="858"/>
        <end position="868"/>
    </location>
</feature>
<organism evidence="3 4">
    <name type="scientific">Colletotrichum musicola</name>
    <dbReference type="NCBI Taxonomy" id="2175873"/>
    <lineage>
        <taxon>Eukaryota</taxon>
        <taxon>Fungi</taxon>
        <taxon>Dikarya</taxon>
        <taxon>Ascomycota</taxon>
        <taxon>Pezizomycotina</taxon>
        <taxon>Sordariomycetes</taxon>
        <taxon>Hypocreomycetidae</taxon>
        <taxon>Glomerellales</taxon>
        <taxon>Glomerellaceae</taxon>
        <taxon>Colletotrichum</taxon>
        <taxon>Colletotrichum orchidearum species complex</taxon>
    </lineage>
</organism>
<evidence type="ECO:0000259" key="2">
    <source>
        <dbReference type="SMART" id="SM00382"/>
    </source>
</evidence>
<dbReference type="Pfam" id="PF23232">
    <property type="entry name" value="AAA_lid_13"/>
    <property type="match status" value="1"/>
</dbReference>
<feature type="region of interest" description="Disordered" evidence="1">
    <location>
        <begin position="24"/>
        <end position="46"/>
    </location>
</feature>
<dbReference type="AlphaFoldDB" id="A0A8H6KMN4"/>
<dbReference type="InterPro" id="IPR056599">
    <property type="entry name" value="AAA_lid_fung"/>
</dbReference>
<dbReference type="Proteomes" id="UP000639643">
    <property type="component" value="Unassembled WGS sequence"/>
</dbReference>
<feature type="compositionally biased region" description="Polar residues" evidence="1">
    <location>
        <begin position="120"/>
        <end position="132"/>
    </location>
</feature>
<dbReference type="InterPro" id="IPR027417">
    <property type="entry name" value="P-loop_NTPase"/>
</dbReference>
<evidence type="ECO:0000256" key="1">
    <source>
        <dbReference type="SAM" id="MobiDB-lite"/>
    </source>
</evidence>
<dbReference type="InterPro" id="IPR003959">
    <property type="entry name" value="ATPase_AAA_core"/>
</dbReference>
<feature type="compositionally biased region" description="Basic and acidic residues" evidence="1">
    <location>
        <begin position="900"/>
        <end position="910"/>
    </location>
</feature>
<accession>A0A8H6KMN4</accession>
<dbReference type="SUPFAM" id="SSF52540">
    <property type="entry name" value="P-loop containing nucleoside triphosphate hydrolases"/>
    <property type="match status" value="1"/>
</dbReference>
<protein>
    <submittedName>
        <fullName evidence="3">AAA family ATPase</fullName>
    </submittedName>
</protein>
<dbReference type="Pfam" id="PF00004">
    <property type="entry name" value="AAA"/>
    <property type="match status" value="1"/>
</dbReference>
<dbReference type="OrthoDB" id="10042665at2759"/>
<dbReference type="Gene3D" id="3.40.50.300">
    <property type="entry name" value="P-loop containing nucleotide triphosphate hydrolases"/>
    <property type="match status" value="1"/>
</dbReference>
<dbReference type="SMART" id="SM00382">
    <property type="entry name" value="AAA"/>
    <property type="match status" value="1"/>
</dbReference>
<dbReference type="EMBL" id="WIGM01000199">
    <property type="protein sequence ID" value="KAF6834282.1"/>
    <property type="molecule type" value="Genomic_DNA"/>
</dbReference>
<evidence type="ECO:0000313" key="4">
    <source>
        <dbReference type="Proteomes" id="UP000639643"/>
    </source>
</evidence>
<feature type="region of interest" description="Disordered" evidence="1">
    <location>
        <begin position="782"/>
        <end position="942"/>
    </location>
</feature>
<comment type="caution">
    <text evidence="3">The sequence shown here is derived from an EMBL/GenBank/DDBJ whole genome shotgun (WGS) entry which is preliminary data.</text>
</comment>
<dbReference type="PANTHER" id="PTHR46411">
    <property type="entry name" value="FAMILY ATPASE, PUTATIVE-RELATED"/>
    <property type="match status" value="1"/>
</dbReference>
<feature type="compositionally biased region" description="Basic and acidic residues" evidence="1">
    <location>
        <begin position="24"/>
        <end position="41"/>
    </location>
</feature>
<feature type="region of interest" description="Disordered" evidence="1">
    <location>
        <begin position="120"/>
        <end position="147"/>
    </location>
</feature>
<dbReference type="Pfam" id="PF22942">
    <property type="entry name" value="DUF7025"/>
    <property type="match status" value="1"/>
</dbReference>
<feature type="domain" description="AAA+ ATPase" evidence="2">
    <location>
        <begin position="523"/>
        <end position="650"/>
    </location>
</feature>
<keyword evidence="4" id="KW-1185">Reference proteome</keyword>
<dbReference type="InterPro" id="IPR003593">
    <property type="entry name" value="AAA+_ATPase"/>
</dbReference>
<dbReference type="GO" id="GO:0005524">
    <property type="term" value="F:ATP binding"/>
    <property type="evidence" value="ECO:0007669"/>
    <property type="project" value="InterPro"/>
</dbReference>
<dbReference type="GO" id="GO:0016887">
    <property type="term" value="F:ATP hydrolysis activity"/>
    <property type="evidence" value="ECO:0007669"/>
    <property type="project" value="InterPro"/>
</dbReference>
<dbReference type="InterPro" id="IPR054289">
    <property type="entry name" value="DUF7025"/>
</dbReference>
<evidence type="ECO:0000313" key="3">
    <source>
        <dbReference type="EMBL" id="KAF6834282.1"/>
    </source>
</evidence>
<dbReference type="CDD" id="cd19481">
    <property type="entry name" value="RecA-like_protease"/>
    <property type="match status" value="1"/>
</dbReference>
<proteinExistence type="predicted"/>